<keyword evidence="6" id="KW-1003">Cell membrane</keyword>
<keyword evidence="7 22" id="KW-0812">Transmembrane</keyword>
<comment type="catalytic activity">
    <reaction evidence="1">
        <text>Hydrolysis of terminal, non-reducing beta-D-glucosyl residues with release of beta-D-glucose.</text>
        <dbReference type="EC" id="3.2.1.21"/>
    </reaction>
</comment>
<dbReference type="Gene3D" id="3.20.20.300">
    <property type="entry name" value="Glycoside hydrolase, family 3, N-terminal domain"/>
    <property type="match status" value="1"/>
</dbReference>
<dbReference type="STRING" id="1328760.A0A165FAJ4"/>
<evidence type="ECO:0000256" key="19">
    <source>
        <dbReference type="ARBA" id="ARBA00041599"/>
    </source>
</evidence>
<dbReference type="InterPro" id="IPR050288">
    <property type="entry name" value="Cellulose_deg_GH3"/>
</dbReference>
<evidence type="ECO:0000259" key="23">
    <source>
        <dbReference type="SMART" id="SM01217"/>
    </source>
</evidence>
<keyword evidence="9" id="KW-0735">Signal-anchor</keyword>
<feature type="compositionally biased region" description="Basic and acidic residues" evidence="21">
    <location>
        <begin position="1"/>
        <end position="16"/>
    </location>
</feature>
<evidence type="ECO:0000256" key="13">
    <source>
        <dbReference type="ARBA" id="ARBA00023277"/>
    </source>
</evidence>
<evidence type="ECO:0000256" key="4">
    <source>
        <dbReference type="ARBA" id="ARBA00005336"/>
    </source>
</evidence>
<dbReference type="SUPFAM" id="SSF51445">
    <property type="entry name" value="(Trans)glycosidases"/>
    <property type="match status" value="1"/>
</dbReference>
<evidence type="ECO:0000256" key="21">
    <source>
        <dbReference type="SAM" id="MobiDB-lite"/>
    </source>
</evidence>
<proteinExistence type="inferred from homology"/>
<dbReference type="InterPro" id="IPR017853">
    <property type="entry name" value="GH"/>
</dbReference>
<dbReference type="AlphaFoldDB" id="A0A165FAJ4"/>
<dbReference type="InterPro" id="IPR026891">
    <property type="entry name" value="Fn3-like"/>
</dbReference>
<dbReference type="InterPro" id="IPR013783">
    <property type="entry name" value="Ig-like_fold"/>
</dbReference>
<dbReference type="FunFam" id="3.40.50.1700:FF:000003">
    <property type="entry name" value="Probable beta-glucosidase"/>
    <property type="match status" value="1"/>
</dbReference>
<dbReference type="OrthoDB" id="416222at2759"/>
<dbReference type="Proteomes" id="UP000076632">
    <property type="component" value="Unassembled WGS sequence"/>
</dbReference>
<evidence type="ECO:0000256" key="7">
    <source>
        <dbReference type="ARBA" id="ARBA00022692"/>
    </source>
</evidence>
<comment type="function">
    <text evidence="16">Beta-glucosidases are one of a number of cellulolytic enzymes involved in the degradation of cellulosic biomass. Catalyzes the last step releasing glucose from the inhibitory cellobiose.</text>
</comment>
<dbReference type="InParanoid" id="A0A165FAJ4"/>
<dbReference type="Pfam" id="PF01915">
    <property type="entry name" value="Glyco_hydro_3_C"/>
    <property type="match status" value="1"/>
</dbReference>
<evidence type="ECO:0000256" key="18">
    <source>
        <dbReference type="ARBA" id="ARBA00041269"/>
    </source>
</evidence>
<comment type="pathway">
    <text evidence="3">Glycan metabolism; cellulose degradation.</text>
</comment>
<evidence type="ECO:0000313" key="24">
    <source>
        <dbReference type="EMBL" id="KZF20764.1"/>
    </source>
</evidence>
<evidence type="ECO:0000256" key="2">
    <source>
        <dbReference type="ARBA" id="ARBA00004401"/>
    </source>
</evidence>
<keyword evidence="11 22" id="KW-0472">Membrane</keyword>
<protein>
    <recommendedName>
        <fullName evidence="17">Probable beta-glucosidase E</fullName>
        <ecNumber evidence="5">3.2.1.21</ecNumber>
    </recommendedName>
    <alternativeName>
        <fullName evidence="18">Beta-D-glucoside glucohydrolase E</fullName>
    </alternativeName>
    <alternativeName>
        <fullName evidence="19">Cellobiase E</fullName>
    </alternativeName>
    <alternativeName>
        <fullName evidence="20">Gentiobiase E</fullName>
    </alternativeName>
</protein>
<evidence type="ECO:0000256" key="8">
    <source>
        <dbReference type="ARBA" id="ARBA00022801"/>
    </source>
</evidence>
<keyword evidence="8 24" id="KW-0378">Hydrolase</keyword>
<dbReference type="Pfam" id="PF14310">
    <property type="entry name" value="Fn3-like"/>
    <property type="match status" value="1"/>
</dbReference>
<dbReference type="GO" id="GO:0009251">
    <property type="term" value="P:glucan catabolic process"/>
    <property type="evidence" value="ECO:0007669"/>
    <property type="project" value="TreeGrafter"/>
</dbReference>
<evidence type="ECO:0000256" key="1">
    <source>
        <dbReference type="ARBA" id="ARBA00000448"/>
    </source>
</evidence>
<dbReference type="GO" id="GO:0008422">
    <property type="term" value="F:beta-glucosidase activity"/>
    <property type="evidence" value="ECO:0007669"/>
    <property type="project" value="UniProtKB-EC"/>
</dbReference>
<dbReference type="InterPro" id="IPR036962">
    <property type="entry name" value="Glyco_hydro_3_N_sf"/>
</dbReference>
<dbReference type="FunFam" id="3.20.20.300:FF:000002">
    <property type="entry name" value="Probable beta-glucosidase"/>
    <property type="match status" value="1"/>
</dbReference>
<evidence type="ECO:0000256" key="22">
    <source>
        <dbReference type="SAM" id="Phobius"/>
    </source>
</evidence>
<dbReference type="PANTHER" id="PTHR42715:SF20">
    <property type="entry name" value="BETA-GLUCOSIDASE E-RELATED"/>
    <property type="match status" value="1"/>
</dbReference>
<dbReference type="GO" id="GO:0005886">
    <property type="term" value="C:plasma membrane"/>
    <property type="evidence" value="ECO:0007669"/>
    <property type="project" value="UniProtKB-SubCell"/>
</dbReference>
<dbReference type="InterPro" id="IPR002772">
    <property type="entry name" value="Glyco_hydro_3_C"/>
</dbReference>
<dbReference type="SUPFAM" id="SSF52279">
    <property type="entry name" value="Beta-D-glucan exohydrolase, C-terminal domain"/>
    <property type="match status" value="1"/>
</dbReference>
<evidence type="ECO:0000256" key="5">
    <source>
        <dbReference type="ARBA" id="ARBA00012744"/>
    </source>
</evidence>
<evidence type="ECO:0000256" key="17">
    <source>
        <dbReference type="ARBA" id="ARBA00039576"/>
    </source>
</evidence>
<dbReference type="RefSeq" id="XP_018186319.1">
    <property type="nucleotide sequence ID" value="XM_018333119.1"/>
</dbReference>
<name>A0A165FAJ4_XYLHT</name>
<evidence type="ECO:0000256" key="3">
    <source>
        <dbReference type="ARBA" id="ARBA00004987"/>
    </source>
</evidence>
<dbReference type="Gene3D" id="3.40.50.1700">
    <property type="entry name" value="Glycoside hydrolase family 3 C-terminal domain"/>
    <property type="match status" value="1"/>
</dbReference>
<evidence type="ECO:0000256" key="15">
    <source>
        <dbReference type="ARBA" id="ARBA00023326"/>
    </source>
</evidence>
<comment type="subcellular location">
    <subcellularLocation>
        <location evidence="2">Cell membrane</location>
        <topology evidence="2">Single-pass type II membrane protein</topology>
    </subcellularLocation>
</comment>
<evidence type="ECO:0000256" key="20">
    <source>
        <dbReference type="ARBA" id="ARBA00041811"/>
    </source>
</evidence>
<keyword evidence="12" id="KW-0325">Glycoprotein</keyword>
<dbReference type="Pfam" id="PF00933">
    <property type="entry name" value="Glyco_hydro_3"/>
    <property type="match status" value="1"/>
</dbReference>
<dbReference type="SMART" id="SM01217">
    <property type="entry name" value="Fn3_like"/>
    <property type="match status" value="1"/>
</dbReference>
<keyword evidence="10 22" id="KW-1133">Transmembrane helix</keyword>
<keyword evidence="14" id="KW-0326">Glycosidase</keyword>
<keyword evidence="13" id="KW-0119">Carbohydrate metabolism</keyword>
<evidence type="ECO:0000256" key="6">
    <source>
        <dbReference type="ARBA" id="ARBA00022475"/>
    </source>
</evidence>
<evidence type="ECO:0000256" key="12">
    <source>
        <dbReference type="ARBA" id="ARBA00023180"/>
    </source>
</evidence>
<evidence type="ECO:0000256" key="16">
    <source>
        <dbReference type="ARBA" id="ARBA00024983"/>
    </source>
</evidence>
<accession>A0A165FAJ4</accession>
<feature type="region of interest" description="Disordered" evidence="21">
    <location>
        <begin position="514"/>
        <end position="534"/>
    </location>
</feature>
<dbReference type="EC" id="3.2.1.21" evidence="5"/>
<dbReference type="InterPro" id="IPR001764">
    <property type="entry name" value="Glyco_hydro_3_N"/>
</dbReference>
<feature type="region of interest" description="Disordered" evidence="21">
    <location>
        <begin position="1"/>
        <end position="78"/>
    </location>
</feature>
<organism evidence="24 25">
    <name type="scientific">Xylona heveae (strain CBS 132557 / TC161)</name>
    <dbReference type="NCBI Taxonomy" id="1328760"/>
    <lineage>
        <taxon>Eukaryota</taxon>
        <taxon>Fungi</taxon>
        <taxon>Dikarya</taxon>
        <taxon>Ascomycota</taxon>
        <taxon>Pezizomycotina</taxon>
        <taxon>Xylonomycetes</taxon>
        <taxon>Xylonales</taxon>
        <taxon>Xylonaceae</taxon>
        <taxon>Xylona</taxon>
    </lineage>
</organism>
<feature type="region of interest" description="Disordered" evidence="21">
    <location>
        <begin position="438"/>
        <end position="469"/>
    </location>
</feature>
<evidence type="ECO:0000256" key="9">
    <source>
        <dbReference type="ARBA" id="ARBA00022968"/>
    </source>
</evidence>
<dbReference type="InterPro" id="IPR036881">
    <property type="entry name" value="Glyco_hydro_3_C_sf"/>
</dbReference>
<feature type="transmembrane region" description="Helical" evidence="22">
    <location>
        <begin position="88"/>
        <end position="109"/>
    </location>
</feature>
<dbReference type="PANTHER" id="PTHR42715">
    <property type="entry name" value="BETA-GLUCOSIDASE"/>
    <property type="match status" value="1"/>
</dbReference>
<evidence type="ECO:0000256" key="14">
    <source>
        <dbReference type="ARBA" id="ARBA00023295"/>
    </source>
</evidence>
<dbReference type="GeneID" id="28898256"/>
<keyword evidence="15" id="KW-0624">Polysaccharide degradation</keyword>
<evidence type="ECO:0000256" key="11">
    <source>
        <dbReference type="ARBA" id="ARBA00023136"/>
    </source>
</evidence>
<evidence type="ECO:0000313" key="25">
    <source>
        <dbReference type="Proteomes" id="UP000076632"/>
    </source>
</evidence>
<reference evidence="24 25" key="1">
    <citation type="journal article" date="2016" name="Fungal Biol.">
        <title>The genome of Xylona heveae provides a window into fungal endophytism.</title>
        <authorList>
            <person name="Gazis R."/>
            <person name="Kuo A."/>
            <person name="Riley R."/>
            <person name="LaButti K."/>
            <person name="Lipzen A."/>
            <person name="Lin J."/>
            <person name="Amirebrahimi M."/>
            <person name="Hesse C.N."/>
            <person name="Spatafora J.W."/>
            <person name="Henrissat B."/>
            <person name="Hainaut M."/>
            <person name="Grigoriev I.V."/>
            <person name="Hibbett D.S."/>
        </authorList>
    </citation>
    <scope>NUCLEOTIDE SEQUENCE [LARGE SCALE GENOMIC DNA]</scope>
    <source>
        <strain evidence="24 25">TC161</strain>
    </source>
</reference>
<dbReference type="PRINTS" id="PR00133">
    <property type="entry name" value="GLHYDRLASE3"/>
</dbReference>
<gene>
    <name evidence="24" type="ORF">L228DRAFT_249582</name>
</gene>
<dbReference type="Gene3D" id="2.60.40.10">
    <property type="entry name" value="Immunoglobulins"/>
    <property type="match status" value="1"/>
</dbReference>
<keyword evidence="25" id="KW-1185">Reference proteome</keyword>
<feature type="domain" description="Fibronectin type III-like" evidence="23">
    <location>
        <begin position="896"/>
        <end position="974"/>
    </location>
</feature>
<evidence type="ECO:0000256" key="10">
    <source>
        <dbReference type="ARBA" id="ARBA00022989"/>
    </source>
</evidence>
<comment type="similarity">
    <text evidence="4">Belongs to the glycosyl hydrolase 3 family.</text>
</comment>
<sequence>MARRFESADVRKEQEVPLRASLDGPYRSSTDEEHDWSQDADYENSHYAKSVVSEAGRRSKPASAFRDRGDGRRGFFGQKHRPRRTCTIITVLFVAAIILLLTGSGAWVYKSAPKDGESPSWYPSPLGGTVSSWQESYTKAEALVKSMSLVEKVNITTGVGWMGELCVGNTGRASEAGFPALCLQDGPLGIRFADHSTAFPAGITTGATWNRDLMYQRGRAQGLEARLKGVNVLLGPNMGPLGRMPAGGRNWEGFGPDPVLQAVAAAAVIRGIQDEGVMATAKHYILNEQEHFRQSFEWGLPNAMSSNIDDRTLHELYVWPFAESVRAGVASVMCSYQMVNNSYACGNSKILNGILKDELGFQGFVQSDWLAQRSGVASALAGLDMTMPGDGLRWQDGDSLWGSRLTVAVLNGSVPMSRINDMVTRIVAAWYQLGQDDKEKWPAPEDGGGPNFSSWTDDETGLLHPGTDDNATGVVNKFLNVQGKGKDSHGNLARKIAAEGTVLVKNEGNILPLSRQGKSASSVEKRMSTPRPSSKYNVAIFGEDAGEGRGRNACPDRGCNEGTLASGWGSGAAEFPYLVTPIEALRSAFDPEHVELSEYLTNEPALDGDAAKTLDQQDLCLVFINSDSGEGYISWGGIRGDRNDLFPQKGGDKLVQSVAKSCGGGKGDTIVIVHAVGPVVVERWIDIPSVKGVLLANLPGEESGNALVDILFGDDDASGRLPYTVGKSLEDYGPGGQILYYPNGVVPQQNFTEGLFVDYRHFDKYNINPRYEFGFGLSYTNFTLSNLVVTPLKPKSALPSPRPTGLTPPSYDETIPAPSSALFPPGFRRLKKYVYPYIESTKQVKHSPIYPYPPGYHTPAPLSPAGGGQGGNPSLYDTYAEVQVTLTNTGARTGKQVVQLYLSYPQGVTDSAGSPVDFPVKVLRGFEKLELDPGESSEVKLNLTRKDLSYWCTIQQNWVMPVTGTFVVRVGTSSRDLPLVAEF</sequence>
<dbReference type="OMA" id="VVMESWI"/>
<dbReference type="EMBL" id="KV407462">
    <property type="protein sequence ID" value="KZF20764.1"/>
    <property type="molecule type" value="Genomic_DNA"/>
</dbReference>